<sequence length="454" mass="49765">MVLNGDSRTSQIALNSNRSFGAIYSEGKDAVCVAKSPFKENGAKDFSKISPVIPQSDSTPSKRETGEVHTLSKPLRDHKEPSLSDLSLVDSGDKALSSPPQAAHDICQSIPEPEPYSFSNTTCLNDAQLSRQPAPLIQVRSSDIAPCRSRQMYNTLPVIVSSENSSEVADCKYSSLMPSEIHPVSNTSCSALSNNVVSFNELNDKNPETTGNNCSKLAAEVSNNTGLPFPISNDAACVIATNGKLSSHSKTDHELLGKESFSSSSVTTKCSMNRQPDVNNKLTWEPPFYTKGSRSSSFDHTSSFHKELEEVSERDSYQNVEKTLRKTSLPLNISEPEVSVSTPELWMMSGPMRTFVRCGRNSMPRITYSKSKDTHTVSANGEGRPIYPSLPFSPFCSPSSSPRLPRHQTIESRKVYLEPNSSYEQLNNYTVKGKISQGAFGIVKLAYNEEDNTH</sequence>
<organism evidence="2 3">
    <name type="scientific">Stegodyphus mimosarum</name>
    <name type="common">African social velvet spider</name>
    <dbReference type="NCBI Taxonomy" id="407821"/>
    <lineage>
        <taxon>Eukaryota</taxon>
        <taxon>Metazoa</taxon>
        <taxon>Ecdysozoa</taxon>
        <taxon>Arthropoda</taxon>
        <taxon>Chelicerata</taxon>
        <taxon>Arachnida</taxon>
        <taxon>Araneae</taxon>
        <taxon>Araneomorphae</taxon>
        <taxon>Entelegynae</taxon>
        <taxon>Eresoidea</taxon>
        <taxon>Eresidae</taxon>
        <taxon>Stegodyphus</taxon>
    </lineage>
</organism>
<dbReference type="Proteomes" id="UP000054359">
    <property type="component" value="Unassembled WGS sequence"/>
</dbReference>
<gene>
    <name evidence="2" type="ORF">X975_18982</name>
</gene>
<accession>A0A087UVE4</accession>
<protein>
    <submittedName>
        <fullName evidence="2">Calcium/calmodulin-dependent protein kinase kinase 2</fullName>
    </submittedName>
</protein>
<evidence type="ECO:0000256" key="1">
    <source>
        <dbReference type="SAM" id="MobiDB-lite"/>
    </source>
</evidence>
<feature type="region of interest" description="Disordered" evidence="1">
    <location>
        <begin position="41"/>
        <end position="101"/>
    </location>
</feature>
<dbReference type="STRING" id="407821.A0A087UVE4"/>
<evidence type="ECO:0000313" key="2">
    <source>
        <dbReference type="EMBL" id="KFM81333.1"/>
    </source>
</evidence>
<dbReference type="GO" id="GO:0016301">
    <property type="term" value="F:kinase activity"/>
    <property type="evidence" value="ECO:0007669"/>
    <property type="project" value="UniProtKB-KW"/>
</dbReference>
<feature type="non-terminal residue" evidence="2">
    <location>
        <position position="454"/>
    </location>
</feature>
<name>A0A087UVE4_STEMI</name>
<dbReference type="EMBL" id="KK121840">
    <property type="protein sequence ID" value="KFM81333.1"/>
    <property type="molecule type" value="Genomic_DNA"/>
</dbReference>
<keyword evidence="2" id="KW-0418">Kinase</keyword>
<reference evidence="2 3" key="1">
    <citation type="submission" date="2013-11" db="EMBL/GenBank/DDBJ databases">
        <title>Genome sequencing of Stegodyphus mimosarum.</title>
        <authorList>
            <person name="Bechsgaard J."/>
        </authorList>
    </citation>
    <scope>NUCLEOTIDE SEQUENCE [LARGE SCALE GENOMIC DNA]</scope>
</reference>
<keyword evidence="2" id="KW-0808">Transferase</keyword>
<keyword evidence="3" id="KW-1185">Reference proteome</keyword>
<evidence type="ECO:0000313" key="3">
    <source>
        <dbReference type="Proteomes" id="UP000054359"/>
    </source>
</evidence>
<dbReference type="Gene3D" id="3.30.200.20">
    <property type="entry name" value="Phosphorylase Kinase, domain 1"/>
    <property type="match status" value="1"/>
</dbReference>
<proteinExistence type="predicted"/>
<dbReference type="OrthoDB" id="68483at2759"/>
<dbReference type="AlphaFoldDB" id="A0A087UVE4"/>